<dbReference type="STRING" id="1116229.S3CSW1"/>
<keyword evidence="3" id="KW-0862">Zinc</keyword>
<keyword evidence="2 4" id="KW-0863">Zinc-finger</keyword>
<feature type="region of interest" description="Disordered" evidence="5">
    <location>
        <begin position="237"/>
        <end position="264"/>
    </location>
</feature>
<keyword evidence="1" id="KW-0479">Metal-binding</keyword>
<dbReference type="EMBL" id="KE145367">
    <property type="protein sequence ID" value="EPE29522.1"/>
    <property type="molecule type" value="Genomic_DNA"/>
</dbReference>
<dbReference type="Gene3D" id="3.30.40.10">
    <property type="entry name" value="Zinc/RING finger domain, C3HC4 (zinc finger)"/>
    <property type="match status" value="1"/>
</dbReference>
<evidence type="ECO:0000256" key="3">
    <source>
        <dbReference type="ARBA" id="ARBA00022833"/>
    </source>
</evidence>
<evidence type="ECO:0000256" key="2">
    <source>
        <dbReference type="ARBA" id="ARBA00022771"/>
    </source>
</evidence>
<dbReference type="InterPro" id="IPR018527">
    <property type="entry name" value="Rubredoxin_Fe_BS"/>
</dbReference>
<feature type="region of interest" description="Disordered" evidence="5">
    <location>
        <begin position="185"/>
        <end position="207"/>
    </location>
</feature>
<dbReference type="InterPro" id="IPR004181">
    <property type="entry name" value="Znf_MIZ"/>
</dbReference>
<evidence type="ECO:0000313" key="8">
    <source>
        <dbReference type="Proteomes" id="UP000016922"/>
    </source>
</evidence>
<dbReference type="OrthoDB" id="27975at2759"/>
<dbReference type="AlphaFoldDB" id="S3CSW1"/>
<feature type="region of interest" description="Disordered" evidence="5">
    <location>
        <begin position="1"/>
        <end position="33"/>
    </location>
</feature>
<dbReference type="RefSeq" id="XP_008083631.1">
    <property type="nucleotide sequence ID" value="XM_008085440.1"/>
</dbReference>
<organism evidence="7 8">
    <name type="scientific">Glarea lozoyensis (strain ATCC 20868 / MF5171)</name>
    <dbReference type="NCBI Taxonomy" id="1116229"/>
    <lineage>
        <taxon>Eukaryota</taxon>
        <taxon>Fungi</taxon>
        <taxon>Dikarya</taxon>
        <taxon>Ascomycota</taxon>
        <taxon>Pezizomycotina</taxon>
        <taxon>Leotiomycetes</taxon>
        <taxon>Helotiales</taxon>
        <taxon>Helotiaceae</taxon>
        <taxon>Glarea</taxon>
    </lineage>
</organism>
<feature type="region of interest" description="Disordered" evidence="5">
    <location>
        <begin position="558"/>
        <end position="585"/>
    </location>
</feature>
<dbReference type="Pfam" id="PF02891">
    <property type="entry name" value="zf-MIZ"/>
    <property type="match status" value="1"/>
</dbReference>
<protein>
    <recommendedName>
        <fullName evidence="6">SP-RING-type domain-containing protein</fullName>
    </recommendedName>
</protein>
<feature type="region of interest" description="Disordered" evidence="5">
    <location>
        <begin position="710"/>
        <end position="749"/>
    </location>
</feature>
<reference evidence="7 8" key="1">
    <citation type="journal article" date="2013" name="BMC Genomics">
        <title>Genomics-driven discovery of the pneumocandin biosynthetic gene cluster in the fungus Glarea lozoyensis.</title>
        <authorList>
            <person name="Chen L."/>
            <person name="Yue Q."/>
            <person name="Zhang X."/>
            <person name="Xiang M."/>
            <person name="Wang C."/>
            <person name="Li S."/>
            <person name="Che Y."/>
            <person name="Ortiz-Lopez F.J."/>
            <person name="Bills G.F."/>
            <person name="Liu X."/>
            <person name="An Z."/>
        </authorList>
    </citation>
    <scope>NUCLEOTIDE SEQUENCE [LARGE SCALE GENOMIC DNA]</scope>
    <source>
        <strain evidence="8">ATCC 20868 / MF5171</strain>
    </source>
</reference>
<feature type="compositionally biased region" description="Polar residues" evidence="5">
    <location>
        <begin position="713"/>
        <end position="735"/>
    </location>
</feature>
<keyword evidence="8" id="KW-1185">Reference proteome</keyword>
<feature type="domain" description="SP-RING-type" evidence="6">
    <location>
        <begin position="1034"/>
        <end position="1128"/>
    </location>
</feature>
<dbReference type="GO" id="GO:0061665">
    <property type="term" value="F:SUMO ligase activity"/>
    <property type="evidence" value="ECO:0007669"/>
    <property type="project" value="TreeGrafter"/>
</dbReference>
<feature type="compositionally biased region" description="Basic and acidic residues" evidence="5">
    <location>
        <begin position="1144"/>
        <end position="1160"/>
    </location>
</feature>
<dbReference type="PROSITE" id="PS00202">
    <property type="entry name" value="RUBREDOXIN"/>
    <property type="match status" value="1"/>
</dbReference>
<dbReference type="Proteomes" id="UP000016922">
    <property type="component" value="Unassembled WGS sequence"/>
</dbReference>
<evidence type="ECO:0000256" key="5">
    <source>
        <dbReference type="SAM" id="MobiDB-lite"/>
    </source>
</evidence>
<dbReference type="GO" id="GO:0016925">
    <property type="term" value="P:protein sumoylation"/>
    <property type="evidence" value="ECO:0007669"/>
    <property type="project" value="TreeGrafter"/>
</dbReference>
<dbReference type="OMA" id="ALHQIYC"/>
<sequence length="1196" mass="132631">MDDGITQPSPAYAASDQKRSATSAHSEVSIPLTPDNGRTALPWLCTNCCCSNVVLPSPAPSDEPNSPILANSPNAYGEASREGEVAGRAPAVPVSMNRLGHDLSNASIGSDGPDICTRSVGAGVSGLTSASNDPHTTNERLSAARDMPSTVSPQPLDASSLGHIAQPLPPDTRLETSRVQPPILLHDEVRSPRQPPSSSLSGATSPMVISDAAGNHLREQLQASVASYDVHMPTTLPLPSSMIQHPQQQSYPSPISTSAPPNKRQRTYVPVMPTMKPRIQMIDNQLRNLHANPGYDHHNMLEIPRYNLLKEACLGEDAFYIALHQVFCVWDLPDTNQIATIPDFPSSAVLLRSFKIMAQLIRDNGSLAEAHKIWFAGFPSPLRILLRSSAPYRKMVQDVGKFLAKLATEWEKLQVECKVRKYPPLVDEMVGRLALLSPTLQQVVFTAIRRNLGIIDDSWGQRMEDLFKRDRKEHQALSARYNSGRPPTQREIDERNIGLVNEYLVVYKALLHARNQTNSNPASPVTRLPTPILPSNAAAASVAQSNVQRNNSTIPRISTQRRTSSMMSGQHPGVARAPTMSSPSMPSPLAVGLNGGSTGQQPYRGNPSPTAMRPASAQSPHHMYPDAGFQYFQGANGSPYPIPTQNSGQLNMAQSPVQGLPSQHLLQQNQWLQQHPQSPQLQQHRQIPQFQQSMPFAQNMQQQPVQLYGQHAANPQSRRNSSIPTNFRPSANLRNVGQPPTGGNPPRNVNTAHQWQNGLNIEEITRTVLAHMPQTANQNQPIQQPARPQMPIDGSRPLLPDRNSVVPQHIVDPDKTALHQAHLRSPRLVVHTVPRVDKPQNDPNFRCYQVVKSLAFGPSKLRTDGPLTKFDFQLSGEDVSRIPKDTFLPDTSRVGTRILKHGALQYRFRCIQTRPEVTRCLMPDWVVSETIWPQNSFVAINRQPLELRRKFHHGKDLPIDISQKLLSSNLHSSYQISVSIPKWRSPDLAAYLCAVEVIELLQHRQILDMIRHQRIPAESTLESIKKVLSPTGNDDDDIAMVVSDLSLDLTDPFTAKIFETPVRSKQCLHRECFDLETFLQTRNSKPKRPQQPCMPDVWKCPLCGKDSRPYELQIDGFLVEVRTELASKNDLDVKAILIAPDGTWRPKRESSSKRKATRDPYDDESSEDDDFVTPVSGSTAKAPASRVIEIIDLDDD</sequence>
<dbReference type="KEGG" id="glz:GLAREA_00682"/>
<evidence type="ECO:0000256" key="1">
    <source>
        <dbReference type="ARBA" id="ARBA00022723"/>
    </source>
</evidence>
<dbReference type="GO" id="GO:0000785">
    <property type="term" value="C:chromatin"/>
    <property type="evidence" value="ECO:0007669"/>
    <property type="project" value="TreeGrafter"/>
</dbReference>
<dbReference type="GO" id="GO:0008270">
    <property type="term" value="F:zinc ion binding"/>
    <property type="evidence" value="ECO:0007669"/>
    <property type="project" value="UniProtKB-KW"/>
</dbReference>
<feature type="region of interest" description="Disordered" evidence="5">
    <location>
        <begin position="58"/>
        <end position="86"/>
    </location>
</feature>
<feature type="compositionally biased region" description="Polar residues" evidence="5">
    <location>
        <begin position="558"/>
        <end position="568"/>
    </location>
</feature>
<dbReference type="eggNOG" id="KOG2169">
    <property type="taxonomic scope" value="Eukaryota"/>
</dbReference>
<proteinExistence type="predicted"/>
<accession>S3CSW1</accession>
<dbReference type="PROSITE" id="PS51044">
    <property type="entry name" value="ZF_SP_RING"/>
    <property type="match status" value="1"/>
</dbReference>
<feature type="region of interest" description="Disordered" evidence="5">
    <location>
        <begin position="1144"/>
        <end position="1181"/>
    </location>
</feature>
<evidence type="ECO:0000256" key="4">
    <source>
        <dbReference type="PROSITE-ProRule" id="PRU00452"/>
    </source>
</evidence>
<dbReference type="HOGENOM" id="CLU_004153_0_0_1"/>
<feature type="compositionally biased region" description="Acidic residues" evidence="5">
    <location>
        <begin position="1161"/>
        <end position="1171"/>
    </location>
</feature>
<dbReference type="PANTHER" id="PTHR10782:SF4">
    <property type="entry name" value="TONALLI, ISOFORM E"/>
    <property type="match status" value="1"/>
</dbReference>
<evidence type="ECO:0000259" key="6">
    <source>
        <dbReference type="PROSITE" id="PS51044"/>
    </source>
</evidence>
<gene>
    <name evidence="7" type="ORF">GLAREA_00682</name>
</gene>
<feature type="compositionally biased region" description="Polar residues" evidence="5">
    <location>
        <begin position="237"/>
        <end position="260"/>
    </location>
</feature>
<dbReference type="PANTHER" id="PTHR10782">
    <property type="entry name" value="ZINC FINGER MIZ DOMAIN-CONTAINING PROTEIN"/>
    <property type="match status" value="1"/>
</dbReference>
<evidence type="ECO:0000313" key="7">
    <source>
        <dbReference type="EMBL" id="EPE29522.1"/>
    </source>
</evidence>
<name>S3CSW1_GLAL2</name>
<dbReference type="GeneID" id="19459740"/>
<dbReference type="InterPro" id="IPR013083">
    <property type="entry name" value="Znf_RING/FYVE/PHD"/>
</dbReference>